<sequence length="158" mass="16890">MEAIAAAAGIGKGTLFRAFGTRDGLLDALWNARLAVLREAVETGEPPLGPGALPRERAVAFPDALLTFKLENRHLIRAREVAPGLMQSDHYIWMHTVLRDFIREAASAMAEARAGYAAHVLLAALHIDLVEELLAGGLSIPALRAVQAAHVRAVLDGS</sequence>
<evidence type="ECO:0000313" key="4">
    <source>
        <dbReference type="EMBL" id="GAN54699.1"/>
    </source>
</evidence>
<reference evidence="4 5" key="1">
    <citation type="submission" date="2012-10" db="EMBL/GenBank/DDBJ databases">
        <title>Genome sequencing of Tanticharoenia sakaeratensis NBRC 103193.</title>
        <authorList>
            <person name="Azuma Y."/>
            <person name="Hadano H."/>
            <person name="Hirakawa H."/>
            <person name="Matsushita K."/>
        </authorList>
    </citation>
    <scope>NUCLEOTIDE SEQUENCE [LARGE SCALE GENOMIC DNA]</scope>
    <source>
        <strain evidence="4 5">NBRC 103193</strain>
    </source>
</reference>
<dbReference type="Proteomes" id="UP000032679">
    <property type="component" value="Unassembled WGS sequence"/>
</dbReference>
<protein>
    <submittedName>
        <fullName evidence="4">Transcriptional regulator</fullName>
    </submittedName>
</protein>
<dbReference type="PROSITE" id="PS50977">
    <property type="entry name" value="HTH_TETR_2"/>
    <property type="match status" value="1"/>
</dbReference>
<keyword evidence="1 2" id="KW-0238">DNA-binding</keyword>
<dbReference type="GO" id="GO:0003677">
    <property type="term" value="F:DNA binding"/>
    <property type="evidence" value="ECO:0007669"/>
    <property type="project" value="UniProtKB-UniRule"/>
</dbReference>
<dbReference type="InterPro" id="IPR009057">
    <property type="entry name" value="Homeodomain-like_sf"/>
</dbReference>
<dbReference type="SUPFAM" id="SSF46689">
    <property type="entry name" value="Homeodomain-like"/>
    <property type="match status" value="1"/>
</dbReference>
<comment type="caution">
    <text evidence="4">The sequence shown here is derived from an EMBL/GenBank/DDBJ whole genome shotgun (WGS) entry which is preliminary data.</text>
</comment>
<feature type="domain" description="HTH tetR-type" evidence="3">
    <location>
        <begin position="1"/>
        <end position="37"/>
    </location>
</feature>
<gene>
    <name evidence="4" type="ORF">Tasa_028_066</name>
</gene>
<evidence type="ECO:0000313" key="5">
    <source>
        <dbReference type="Proteomes" id="UP000032679"/>
    </source>
</evidence>
<evidence type="ECO:0000259" key="3">
    <source>
        <dbReference type="PROSITE" id="PS50977"/>
    </source>
</evidence>
<dbReference type="Pfam" id="PF00440">
    <property type="entry name" value="TetR_N"/>
    <property type="match status" value="1"/>
</dbReference>
<name>A0A0D6MLY4_9PROT</name>
<comment type="caution">
    <text evidence="2">Lacks conserved residue(s) required for the propagation of feature annotation.</text>
</comment>
<dbReference type="InterPro" id="IPR001647">
    <property type="entry name" value="HTH_TetR"/>
</dbReference>
<dbReference type="AlphaFoldDB" id="A0A0D6MLY4"/>
<dbReference type="Gene3D" id="1.10.357.10">
    <property type="entry name" value="Tetracycline Repressor, domain 2"/>
    <property type="match status" value="1"/>
</dbReference>
<proteinExistence type="predicted"/>
<dbReference type="EMBL" id="BALE01000028">
    <property type="protein sequence ID" value="GAN54699.1"/>
    <property type="molecule type" value="Genomic_DNA"/>
</dbReference>
<organism evidence="4 5">
    <name type="scientific">Tanticharoenia sakaeratensis NBRC 103193</name>
    <dbReference type="NCBI Taxonomy" id="1231623"/>
    <lineage>
        <taxon>Bacteria</taxon>
        <taxon>Pseudomonadati</taxon>
        <taxon>Pseudomonadota</taxon>
        <taxon>Alphaproteobacteria</taxon>
        <taxon>Acetobacterales</taxon>
        <taxon>Acetobacteraceae</taxon>
        <taxon>Tanticharoenia</taxon>
    </lineage>
</organism>
<keyword evidence="5" id="KW-1185">Reference proteome</keyword>
<accession>A0A0D6MLY4</accession>
<evidence type="ECO:0000256" key="1">
    <source>
        <dbReference type="ARBA" id="ARBA00023125"/>
    </source>
</evidence>
<evidence type="ECO:0000256" key="2">
    <source>
        <dbReference type="PROSITE-ProRule" id="PRU00335"/>
    </source>
</evidence>
<dbReference type="STRING" id="1231623.Tasa_028_066"/>